<keyword evidence="2" id="KW-1185">Reference proteome</keyword>
<protein>
    <submittedName>
        <fullName evidence="1">Uncharacterized protein</fullName>
    </submittedName>
</protein>
<sequence length="74" mass="8870">MGFFKRMVLSMVASKLERRAHHTSNPMVHGMLREVNHKLGRHGGYPHHAYPQYHAGPAYHGHYRHHGHYRRRHW</sequence>
<name>A0ABM7M4W0_9ACTN</name>
<evidence type="ECO:0000313" key="1">
    <source>
        <dbReference type="EMBL" id="BCJ46688.1"/>
    </source>
</evidence>
<proteinExistence type="predicted"/>
<gene>
    <name evidence="1" type="ORF">Aiant_73450</name>
</gene>
<dbReference type="RefSeq" id="WP_189331727.1">
    <property type="nucleotide sequence ID" value="NZ_AP023356.1"/>
</dbReference>
<dbReference type="Proteomes" id="UP000676967">
    <property type="component" value="Chromosome"/>
</dbReference>
<dbReference type="EMBL" id="AP023356">
    <property type="protein sequence ID" value="BCJ46688.1"/>
    <property type="molecule type" value="Genomic_DNA"/>
</dbReference>
<organism evidence="1 2">
    <name type="scientific">Actinoplanes ianthinogenes</name>
    <dbReference type="NCBI Taxonomy" id="122358"/>
    <lineage>
        <taxon>Bacteria</taxon>
        <taxon>Bacillati</taxon>
        <taxon>Actinomycetota</taxon>
        <taxon>Actinomycetes</taxon>
        <taxon>Micromonosporales</taxon>
        <taxon>Micromonosporaceae</taxon>
        <taxon>Actinoplanes</taxon>
    </lineage>
</organism>
<evidence type="ECO:0000313" key="2">
    <source>
        <dbReference type="Proteomes" id="UP000676967"/>
    </source>
</evidence>
<accession>A0ABM7M4W0</accession>
<reference evidence="1 2" key="1">
    <citation type="submission" date="2020-08" db="EMBL/GenBank/DDBJ databases">
        <title>Whole genome shotgun sequence of Actinoplanes ianthinogenes NBRC 13996.</title>
        <authorList>
            <person name="Komaki H."/>
            <person name="Tamura T."/>
        </authorList>
    </citation>
    <scope>NUCLEOTIDE SEQUENCE [LARGE SCALE GENOMIC DNA]</scope>
    <source>
        <strain evidence="1 2">NBRC 13996</strain>
    </source>
</reference>